<dbReference type="OrthoDB" id="8457064at2"/>
<proteinExistence type="predicted"/>
<dbReference type="EMBL" id="VCAO01000012">
    <property type="protein sequence ID" value="TMM45344.1"/>
    <property type="molecule type" value="Genomic_DNA"/>
</dbReference>
<gene>
    <name evidence="1" type="ORF">FEV51_12780</name>
</gene>
<dbReference type="AlphaFoldDB" id="A0A5S3NY83"/>
<dbReference type="Proteomes" id="UP000309668">
    <property type="component" value="Unassembled WGS sequence"/>
</dbReference>
<keyword evidence="2" id="KW-1185">Reference proteome</keyword>
<accession>A0A5S3NY83</accession>
<evidence type="ECO:0000313" key="2">
    <source>
        <dbReference type="Proteomes" id="UP000309668"/>
    </source>
</evidence>
<sequence>MAKFEKMRVSLARDEPGGLLDDIGNEPQIPSRTDFLTSAFGSPHTFLNRSGWKVNFIPIEAPSGFAAGFFAKERPVPLKHADLSPYLAENYEPALFVISLDKAQVIWMESSAVGSPKSILESFFSYLLKKTELNQWQAFVRYFETKEDYWAAVEKYRSQITKIVFRYVPPNAFEGEELAQRYHTAVQQQAQNEILEETFKGQPGKMDPTAEMMRANAEIAEQGAGERELRGRGNKLLYSSGRGRVTDVVDDDQMPSLDQPSLIRQVILRLFNR</sequence>
<organism evidence="1 2">
    <name type="scientific">Qipengyuania marisflavi</name>
    <dbReference type="NCBI Taxonomy" id="2486356"/>
    <lineage>
        <taxon>Bacteria</taxon>
        <taxon>Pseudomonadati</taxon>
        <taxon>Pseudomonadota</taxon>
        <taxon>Alphaproteobacteria</taxon>
        <taxon>Sphingomonadales</taxon>
        <taxon>Erythrobacteraceae</taxon>
        <taxon>Qipengyuania</taxon>
    </lineage>
</organism>
<dbReference type="RefSeq" id="WP_138619477.1">
    <property type="nucleotide sequence ID" value="NZ_VCAO01000012.1"/>
</dbReference>
<comment type="caution">
    <text evidence="1">The sequence shown here is derived from an EMBL/GenBank/DDBJ whole genome shotgun (WGS) entry which is preliminary data.</text>
</comment>
<protein>
    <submittedName>
        <fullName evidence="1">Uncharacterized protein</fullName>
    </submittedName>
</protein>
<evidence type="ECO:0000313" key="1">
    <source>
        <dbReference type="EMBL" id="TMM45344.1"/>
    </source>
</evidence>
<name>A0A5S3NY83_9SPHN</name>
<reference evidence="1 2" key="1">
    <citation type="submission" date="2019-05" db="EMBL/GenBank/DDBJ databases">
        <title>Erythrobacter marisflavi sp. nov., isolated from isolated from water of an estuary environment.</title>
        <authorList>
            <person name="Yoon J.-H."/>
        </authorList>
    </citation>
    <scope>NUCLEOTIDE SEQUENCE [LARGE SCALE GENOMIC DNA]</scope>
    <source>
        <strain evidence="1 2">KEM-5</strain>
    </source>
</reference>